<protein>
    <submittedName>
        <fullName evidence="1">Uncharacterized protein</fullName>
    </submittedName>
</protein>
<proteinExistence type="predicted"/>
<comment type="caution">
    <text evidence="1">The sequence shown here is derived from an EMBL/GenBank/DDBJ whole genome shotgun (WGS) entry which is preliminary data.</text>
</comment>
<evidence type="ECO:0000313" key="1">
    <source>
        <dbReference type="EMBL" id="KAA1097091.1"/>
    </source>
</evidence>
<organism evidence="1 2">
    <name type="scientific">Puccinia graminis f. sp. tritici</name>
    <dbReference type="NCBI Taxonomy" id="56615"/>
    <lineage>
        <taxon>Eukaryota</taxon>
        <taxon>Fungi</taxon>
        <taxon>Dikarya</taxon>
        <taxon>Basidiomycota</taxon>
        <taxon>Pucciniomycotina</taxon>
        <taxon>Pucciniomycetes</taxon>
        <taxon>Pucciniales</taxon>
        <taxon>Pucciniaceae</taxon>
        <taxon>Puccinia</taxon>
    </lineage>
</organism>
<dbReference type="GO" id="GO:0000160">
    <property type="term" value="P:phosphorelay signal transduction system"/>
    <property type="evidence" value="ECO:0007669"/>
    <property type="project" value="InterPro"/>
</dbReference>
<reference evidence="1 2" key="1">
    <citation type="submission" date="2019-05" db="EMBL/GenBank/DDBJ databases">
        <title>Emergence of the Ug99 lineage of the wheat stem rust pathogen through somatic hybridization.</title>
        <authorList>
            <person name="Li F."/>
            <person name="Upadhyaya N.M."/>
            <person name="Sperschneider J."/>
            <person name="Matny O."/>
            <person name="Nguyen-Phuc H."/>
            <person name="Mago R."/>
            <person name="Raley C."/>
            <person name="Miller M.E."/>
            <person name="Silverstein K.A.T."/>
            <person name="Henningsen E."/>
            <person name="Hirsch C.D."/>
            <person name="Visser B."/>
            <person name="Pretorius Z.A."/>
            <person name="Steffenson B.J."/>
            <person name="Schwessinger B."/>
            <person name="Dodds P.N."/>
            <person name="Figueroa M."/>
        </authorList>
    </citation>
    <scope>NUCLEOTIDE SEQUENCE [LARGE SCALE GENOMIC DNA]</scope>
    <source>
        <strain evidence="1 2">Ug99</strain>
    </source>
</reference>
<accession>A0A5B0P6N0</accession>
<evidence type="ECO:0000313" key="2">
    <source>
        <dbReference type="Proteomes" id="UP000325313"/>
    </source>
</evidence>
<name>A0A5B0P6N0_PUCGR</name>
<dbReference type="Proteomes" id="UP000325313">
    <property type="component" value="Unassembled WGS sequence"/>
</dbReference>
<dbReference type="EMBL" id="VDEP01000354">
    <property type="protein sequence ID" value="KAA1097091.1"/>
    <property type="molecule type" value="Genomic_DNA"/>
</dbReference>
<dbReference type="AlphaFoldDB" id="A0A5B0P6N0"/>
<dbReference type="Gene3D" id="1.20.120.160">
    <property type="entry name" value="HPT domain"/>
    <property type="match status" value="1"/>
</dbReference>
<dbReference type="SUPFAM" id="SSF47226">
    <property type="entry name" value="Histidine-containing phosphotransfer domain, HPT domain"/>
    <property type="match status" value="1"/>
</dbReference>
<dbReference type="InterPro" id="IPR036641">
    <property type="entry name" value="HPT_dom_sf"/>
</dbReference>
<sequence>MTWSSRATNPTLSHGLRLLGHETEEYIPAGIGDKFRINIIDLHLFAELVRLDEKDEQPFLDDRISNYFYPSVKCIYAMMDDLRSGDYHKLEQEAFELRSLASSLAVVRVAQLCSFIENKCRSGINERDHIEIDSTLRVMELANQFAQDWLVKELYARRERRR</sequence>
<gene>
    <name evidence="1" type="ORF">PGTUg99_004038</name>
</gene>